<dbReference type="Gene3D" id="3.40.532.10">
    <property type="entry name" value="Peptidase C12, ubiquitin carboxyl-terminal hydrolase"/>
    <property type="match status" value="1"/>
</dbReference>
<reference evidence="11" key="2">
    <citation type="submission" date="2021-01" db="EMBL/GenBank/DDBJ databases">
        <authorList>
            <person name="Schikora-Tamarit M.A."/>
        </authorList>
    </citation>
    <scope>NUCLEOTIDE SEQUENCE</scope>
    <source>
        <strain evidence="11">NCAIM Y.01608</strain>
    </source>
</reference>
<feature type="site" description="Important for enzyme activity" evidence="7">
    <location>
        <position position="230"/>
    </location>
</feature>
<keyword evidence="6 7" id="KW-0788">Thiol protease</keyword>
<feature type="active site" description="Proton donor" evidence="7">
    <location>
        <position position="214"/>
    </location>
</feature>
<evidence type="ECO:0000256" key="2">
    <source>
        <dbReference type="ARBA" id="ARBA00009326"/>
    </source>
</evidence>
<dbReference type="InterPro" id="IPR001578">
    <property type="entry name" value="Peptidase_C12_UCH"/>
</dbReference>
<dbReference type="GO" id="GO:0006511">
    <property type="term" value="P:ubiquitin-dependent protein catabolic process"/>
    <property type="evidence" value="ECO:0007669"/>
    <property type="project" value="UniProtKB-UniRule"/>
</dbReference>
<accession>A0A9P8TGW4</accession>
<dbReference type="GO" id="GO:0004843">
    <property type="term" value="F:cysteine-type deubiquitinase activity"/>
    <property type="evidence" value="ECO:0007669"/>
    <property type="project" value="UniProtKB-UniRule"/>
</dbReference>
<evidence type="ECO:0000259" key="10">
    <source>
        <dbReference type="PROSITE" id="PS52048"/>
    </source>
</evidence>
<dbReference type="PANTHER" id="PTHR10589">
    <property type="entry name" value="UBIQUITIN CARBOXYL-TERMINAL HYDROLASE"/>
    <property type="match status" value="1"/>
</dbReference>
<evidence type="ECO:0000256" key="9">
    <source>
        <dbReference type="SAM" id="MobiDB-lite"/>
    </source>
</evidence>
<feature type="active site" description="Nucleophile" evidence="7">
    <location>
        <position position="136"/>
    </location>
</feature>
<feature type="site" description="Transition state stabilizer" evidence="7">
    <location>
        <position position="130"/>
    </location>
</feature>
<name>A0A9P8TGW4_9ASCO</name>
<proteinExistence type="inferred from homology"/>
<dbReference type="AlphaFoldDB" id="A0A9P8TGW4"/>
<dbReference type="PANTHER" id="PTHR10589:SF17">
    <property type="entry name" value="UBIQUITIN CARBOXYL-TERMINAL HYDROLASE"/>
    <property type="match status" value="1"/>
</dbReference>
<keyword evidence="4 7" id="KW-0833">Ubl conjugation pathway</keyword>
<comment type="catalytic activity">
    <reaction evidence="1 7 8">
        <text>Thiol-dependent hydrolysis of ester, thioester, amide, peptide and isopeptide bonds formed by the C-terminal Gly of ubiquitin (a 76-residue protein attached to proteins as an intracellular targeting signal).</text>
        <dbReference type="EC" id="3.4.19.12"/>
    </reaction>
</comment>
<evidence type="ECO:0000256" key="5">
    <source>
        <dbReference type="ARBA" id="ARBA00022801"/>
    </source>
</evidence>
<dbReference type="Proteomes" id="UP000788993">
    <property type="component" value="Unassembled WGS sequence"/>
</dbReference>
<dbReference type="Pfam" id="PF01088">
    <property type="entry name" value="Peptidase_C12"/>
    <property type="match status" value="1"/>
</dbReference>
<protein>
    <recommendedName>
        <fullName evidence="8">Ubiquitin carboxyl-terminal hydrolase</fullName>
        <ecNumber evidence="8">3.4.19.12</ecNumber>
    </recommendedName>
</protein>
<dbReference type="InterPro" id="IPR038765">
    <property type="entry name" value="Papain-like_cys_pep_sf"/>
</dbReference>
<dbReference type="GO" id="GO:0005737">
    <property type="term" value="C:cytoplasm"/>
    <property type="evidence" value="ECO:0007669"/>
    <property type="project" value="TreeGrafter"/>
</dbReference>
<keyword evidence="12" id="KW-1185">Reference proteome</keyword>
<evidence type="ECO:0000256" key="3">
    <source>
        <dbReference type="ARBA" id="ARBA00022670"/>
    </source>
</evidence>
<evidence type="ECO:0000256" key="8">
    <source>
        <dbReference type="RuleBase" id="RU361215"/>
    </source>
</evidence>
<sequence length="283" mass="31572">MSLMSVSPSAHVTSRGESSQLTPHTPNDSYPNILDSVTFSMSQDSVIPLESNPEIFTQFGRKLGLSPLLSFFDVFSLTDPDLVSFLPRPVYALILLFPLTTLYESLKLSEEKGRDQEKDDKFEQIIWFKQLLRNGCGLYGLLHALCNLPEGLLVKDSPIEAFIHKVKHLPDVNNSNNHGEKSKLVKDLSLSLYETFSKQGQTEAPSSEEEVNLHFICFTKGTDGHFYELDGRRNGPVDLGQAEPESDAISSQLVLQRVQRYMSLADEDNSMNFAMIALGPDLG</sequence>
<gene>
    <name evidence="11" type="ORF">OGATHE_000570</name>
</gene>
<dbReference type="EMBL" id="JAEUBD010000095">
    <property type="protein sequence ID" value="KAH3677916.1"/>
    <property type="molecule type" value="Genomic_DNA"/>
</dbReference>
<dbReference type="PRINTS" id="PR00707">
    <property type="entry name" value="UBCTHYDRLASE"/>
</dbReference>
<dbReference type="FunFam" id="3.40.532.10:FF:000006">
    <property type="entry name" value="Ubiquitin carboxyl-terminal hydrolase"/>
    <property type="match status" value="1"/>
</dbReference>
<evidence type="ECO:0000313" key="11">
    <source>
        <dbReference type="EMBL" id="KAH3677916.1"/>
    </source>
</evidence>
<comment type="caution">
    <text evidence="11">The sequence shown here is derived from an EMBL/GenBank/DDBJ whole genome shotgun (WGS) entry which is preliminary data.</text>
</comment>
<dbReference type="InterPro" id="IPR036959">
    <property type="entry name" value="Peptidase_C12_UCH_sf"/>
</dbReference>
<evidence type="ECO:0000313" key="12">
    <source>
        <dbReference type="Proteomes" id="UP000788993"/>
    </source>
</evidence>
<evidence type="ECO:0000256" key="6">
    <source>
        <dbReference type="ARBA" id="ARBA00022807"/>
    </source>
</evidence>
<dbReference type="PROSITE" id="PS52048">
    <property type="entry name" value="UCH_DOMAIN"/>
    <property type="match status" value="1"/>
</dbReference>
<keyword evidence="3 7" id="KW-0645">Protease</keyword>
<evidence type="ECO:0000256" key="1">
    <source>
        <dbReference type="ARBA" id="ARBA00000707"/>
    </source>
</evidence>
<feature type="domain" description="UCH catalytic" evidence="10">
    <location>
        <begin position="45"/>
        <end position="280"/>
    </location>
</feature>
<reference evidence="11" key="1">
    <citation type="journal article" date="2021" name="Open Biol.">
        <title>Shared evolutionary footprints suggest mitochondrial oxidative damage underlies multiple complex I losses in fungi.</title>
        <authorList>
            <person name="Schikora-Tamarit M.A."/>
            <person name="Marcet-Houben M."/>
            <person name="Nosek J."/>
            <person name="Gabaldon T."/>
        </authorList>
    </citation>
    <scope>NUCLEOTIDE SEQUENCE</scope>
    <source>
        <strain evidence="11">NCAIM Y.01608</strain>
    </source>
</reference>
<comment type="similarity">
    <text evidence="2 7 8">Belongs to the peptidase C12 family.</text>
</comment>
<organism evidence="11 12">
    <name type="scientific">Ogataea polymorpha</name>
    <dbReference type="NCBI Taxonomy" id="460523"/>
    <lineage>
        <taxon>Eukaryota</taxon>
        <taxon>Fungi</taxon>
        <taxon>Dikarya</taxon>
        <taxon>Ascomycota</taxon>
        <taxon>Saccharomycotina</taxon>
        <taxon>Pichiomycetes</taxon>
        <taxon>Pichiales</taxon>
        <taxon>Pichiaceae</taxon>
        <taxon>Ogataea</taxon>
    </lineage>
</organism>
<evidence type="ECO:0000256" key="4">
    <source>
        <dbReference type="ARBA" id="ARBA00022786"/>
    </source>
</evidence>
<dbReference type="EC" id="3.4.19.12" evidence="8"/>
<keyword evidence="5 7" id="KW-0378">Hydrolase</keyword>
<dbReference type="SUPFAM" id="SSF54001">
    <property type="entry name" value="Cysteine proteinases"/>
    <property type="match status" value="1"/>
</dbReference>
<evidence type="ECO:0000256" key="7">
    <source>
        <dbReference type="PROSITE-ProRule" id="PRU01393"/>
    </source>
</evidence>
<dbReference type="GO" id="GO:0016579">
    <property type="term" value="P:protein deubiquitination"/>
    <property type="evidence" value="ECO:0007669"/>
    <property type="project" value="TreeGrafter"/>
</dbReference>
<feature type="region of interest" description="Disordered" evidence="9">
    <location>
        <begin position="1"/>
        <end position="29"/>
    </location>
</feature>